<feature type="region of interest" description="Disordered" evidence="1">
    <location>
        <begin position="43"/>
        <end position="75"/>
    </location>
</feature>
<feature type="signal peptide" evidence="2">
    <location>
        <begin position="1"/>
        <end position="16"/>
    </location>
</feature>
<accession>A0A251SY87</accession>
<keyword evidence="2" id="KW-0732">Signal</keyword>
<dbReference type="InParanoid" id="A0A251SY87"/>
<evidence type="ECO:0000313" key="4">
    <source>
        <dbReference type="Proteomes" id="UP000215914"/>
    </source>
</evidence>
<name>A0A251SY87_HELAN</name>
<dbReference type="AlphaFoldDB" id="A0A251SY87"/>
<evidence type="ECO:0000256" key="1">
    <source>
        <dbReference type="SAM" id="MobiDB-lite"/>
    </source>
</evidence>
<organism evidence="3 4">
    <name type="scientific">Helianthus annuus</name>
    <name type="common">Common sunflower</name>
    <dbReference type="NCBI Taxonomy" id="4232"/>
    <lineage>
        <taxon>Eukaryota</taxon>
        <taxon>Viridiplantae</taxon>
        <taxon>Streptophyta</taxon>
        <taxon>Embryophyta</taxon>
        <taxon>Tracheophyta</taxon>
        <taxon>Spermatophyta</taxon>
        <taxon>Magnoliopsida</taxon>
        <taxon>eudicotyledons</taxon>
        <taxon>Gunneridae</taxon>
        <taxon>Pentapetalae</taxon>
        <taxon>asterids</taxon>
        <taxon>campanulids</taxon>
        <taxon>Asterales</taxon>
        <taxon>Asteraceae</taxon>
        <taxon>Asteroideae</taxon>
        <taxon>Heliantheae alliance</taxon>
        <taxon>Heliantheae</taxon>
        <taxon>Helianthus</taxon>
    </lineage>
</organism>
<evidence type="ECO:0000256" key="2">
    <source>
        <dbReference type="SAM" id="SignalP"/>
    </source>
</evidence>
<gene>
    <name evidence="3" type="ORF">HannXRQ_Chr12g0355281</name>
</gene>
<keyword evidence="4" id="KW-1185">Reference proteome</keyword>
<reference evidence="4" key="1">
    <citation type="journal article" date="2017" name="Nature">
        <title>The sunflower genome provides insights into oil metabolism, flowering and Asterid evolution.</title>
        <authorList>
            <person name="Badouin H."/>
            <person name="Gouzy J."/>
            <person name="Grassa C.J."/>
            <person name="Murat F."/>
            <person name="Staton S.E."/>
            <person name="Cottret L."/>
            <person name="Lelandais-Briere C."/>
            <person name="Owens G.L."/>
            <person name="Carrere S."/>
            <person name="Mayjonade B."/>
            <person name="Legrand L."/>
            <person name="Gill N."/>
            <person name="Kane N.C."/>
            <person name="Bowers J.E."/>
            <person name="Hubner S."/>
            <person name="Bellec A."/>
            <person name="Berard A."/>
            <person name="Berges H."/>
            <person name="Blanchet N."/>
            <person name="Boniface M.C."/>
            <person name="Brunel D."/>
            <person name="Catrice O."/>
            <person name="Chaidir N."/>
            <person name="Claudel C."/>
            <person name="Donnadieu C."/>
            <person name="Faraut T."/>
            <person name="Fievet G."/>
            <person name="Helmstetter N."/>
            <person name="King M."/>
            <person name="Knapp S.J."/>
            <person name="Lai Z."/>
            <person name="Le Paslier M.C."/>
            <person name="Lippi Y."/>
            <person name="Lorenzon L."/>
            <person name="Mandel J.R."/>
            <person name="Marage G."/>
            <person name="Marchand G."/>
            <person name="Marquand E."/>
            <person name="Bret-Mestries E."/>
            <person name="Morien E."/>
            <person name="Nambeesan S."/>
            <person name="Nguyen T."/>
            <person name="Pegot-Espagnet P."/>
            <person name="Pouilly N."/>
            <person name="Raftis F."/>
            <person name="Sallet E."/>
            <person name="Schiex T."/>
            <person name="Thomas J."/>
            <person name="Vandecasteele C."/>
            <person name="Vares D."/>
            <person name="Vear F."/>
            <person name="Vautrin S."/>
            <person name="Crespi M."/>
            <person name="Mangin B."/>
            <person name="Burke J.M."/>
            <person name="Salse J."/>
            <person name="Munos S."/>
            <person name="Vincourt P."/>
            <person name="Rieseberg L.H."/>
            <person name="Langlade N.B."/>
        </authorList>
    </citation>
    <scope>NUCLEOTIDE SEQUENCE [LARGE SCALE GENOMIC DNA]</scope>
    <source>
        <strain evidence="4">cv. SF193</strain>
    </source>
</reference>
<protein>
    <submittedName>
        <fullName evidence="3">Uncharacterized protein</fullName>
    </submittedName>
</protein>
<proteinExistence type="predicted"/>
<evidence type="ECO:0000313" key="3">
    <source>
        <dbReference type="EMBL" id="OTG03798.1"/>
    </source>
</evidence>
<dbReference type="EMBL" id="CM007901">
    <property type="protein sequence ID" value="OTG03798.1"/>
    <property type="molecule type" value="Genomic_DNA"/>
</dbReference>
<feature type="compositionally biased region" description="Polar residues" evidence="1">
    <location>
        <begin position="43"/>
        <end position="74"/>
    </location>
</feature>
<feature type="chain" id="PRO_5011970532" evidence="2">
    <location>
        <begin position="17"/>
        <end position="95"/>
    </location>
</feature>
<sequence>MLLTILFLRIRTLVFNMPLFTTVPAPHILPSFRQAFPTTPTASVFTSSPANTEHTRSRSSTSVPPANVFTQNTIPDPIKLQISSSSSFSDRCHKS</sequence>
<dbReference type="Proteomes" id="UP000215914">
    <property type="component" value="Chromosome 12"/>
</dbReference>